<evidence type="ECO:0008006" key="5">
    <source>
        <dbReference type="Google" id="ProtNLM"/>
    </source>
</evidence>
<dbReference type="InterPro" id="IPR012349">
    <property type="entry name" value="Split_barrel_FMN-bd"/>
</dbReference>
<organism evidence="3 4">
    <name type="scientific">Neorhodopirellula lusitana</name>
    <dbReference type="NCBI Taxonomy" id="445327"/>
    <lineage>
        <taxon>Bacteria</taxon>
        <taxon>Pseudomonadati</taxon>
        <taxon>Planctomycetota</taxon>
        <taxon>Planctomycetia</taxon>
        <taxon>Pirellulales</taxon>
        <taxon>Pirellulaceae</taxon>
        <taxon>Neorhodopirellula</taxon>
    </lineage>
</organism>
<evidence type="ECO:0000259" key="1">
    <source>
        <dbReference type="Pfam" id="PF04289"/>
    </source>
</evidence>
<evidence type="ECO:0000313" key="3">
    <source>
        <dbReference type="EMBL" id="SMP40407.1"/>
    </source>
</evidence>
<keyword evidence="4" id="KW-1185">Reference proteome</keyword>
<feature type="domain" description="DUF447" evidence="1">
    <location>
        <begin position="4"/>
        <end position="127"/>
    </location>
</feature>
<evidence type="ECO:0000313" key="4">
    <source>
        <dbReference type="Proteomes" id="UP001158067"/>
    </source>
</evidence>
<accession>A0ABY1PRN7</accession>
<gene>
    <name evidence="3" type="ORF">SAMN06265222_101436</name>
</gene>
<protein>
    <recommendedName>
        <fullName evidence="5">DUF447 family protein</fullName>
    </recommendedName>
</protein>
<name>A0ABY1PRN7_9BACT</name>
<comment type="caution">
    <text evidence="3">The sequence shown here is derived from an EMBL/GenBank/DDBJ whole genome shotgun (WGS) entry which is preliminary data.</text>
</comment>
<dbReference type="EMBL" id="FXUG01000001">
    <property type="protein sequence ID" value="SMP40407.1"/>
    <property type="molecule type" value="Genomic_DNA"/>
</dbReference>
<reference evidence="3 4" key="1">
    <citation type="submission" date="2017-05" db="EMBL/GenBank/DDBJ databases">
        <authorList>
            <person name="Varghese N."/>
            <person name="Submissions S."/>
        </authorList>
    </citation>
    <scope>NUCLEOTIDE SEQUENCE [LARGE SCALE GENOMIC DNA]</scope>
    <source>
        <strain evidence="3 4">DSM 25457</strain>
    </source>
</reference>
<evidence type="ECO:0000259" key="2">
    <source>
        <dbReference type="Pfam" id="PF20766"/>
    </source>
</evidence>
<proteinExistence type="predicted"/>
<dbReference type="SUPFAM" id="SSF50475">
    <property type="entry name" value="FMN-binding split barrel"/>
    <property type="match status" value="1"/>
</dbReference>
<dbReference type="Pfam" id="PF04289">
    <property type="entry name" value="DUF447_N"/>
    <property type="match status" value="1"/>
</dbReference>
<sequence length="199" mass="21394">MILESIITTISADGEVNIAPLGPIVLPGNSEGKLPSFCLRPYEGSRTCANLLSVGKAVIHVTDDVLLLAKSAIGHVSPDGLVCAAEGASRQHMRLKDCHRWFAVDVIEYSGTPPRHEMLAKCISEGIVGPFFGFNRAKHAVIEAAILATRIGLIDSEEVLRSISELRIPVEKTSGPDEAMAFELVVQYIQDKLTATTTS</sequence>
<dbReference type="Pfam" id="PF20766">
    <property type="entry name" value="DUF447_C"/>
    <property type="match status" value="1"/>
</dbReference>
<dbReference type="Gene3D" id="2.30.110.10">
    <property type="entry name" value="Electron Transport, Fmn-binding Protein, Chain A"/>
    <property type="match status" value="1"/>
</dbReference>
<dbReference type="InterPro" id="IPR049288">
    <property type="entry name" value="DUF447_C"/>
</dbReference>
<feature type="domain" description="DUF447" evidence="2">
    <location>
        <begin position="135"/>
        <end position="186"/>
    </location>
</feature>
<dbReference type="InterPro" id="IPR007386">
    <property type="entry name" value="DUF447_N"/>
</dbReference>
<dbReference type="Proteomes" id="UP001158067">
    <property type="component" value="Unassembled WGS sequence"/>
</dbReference>
<dbReference type="Gene3D" id="1.20.58.290">
    <property type="entry name" value="Hypothetical membrane protein ta0354_69_121"/>
    <property type="match status" value="1"/>
</dbReference>
<dbReference type="RefSeq" id="WP_283430669.1">
    <property type="nucleotide sequence ID" value="NZ_FXUG01000001.1"/>
</dbReference>